<accession>A0A4Z1ES87</accession>
<dbReference type="OrthoDB" id="3524649at2759"/>
<dbReference type="Proteomes" id="UP000297777">
    <property type="component" value="Unassembled WGS sequence"/>
</dbReference>
<name>A0A4Z1ES87_9HELO</name>
<dbReference type="EMBL" id="PQXH01000055">
    <property type="protein sequence ID" value="TGO14289.1"/>
    <property type="molecule type" value="Genomic_DNA"/>
</dbReference>
<keyword evidence="3" id="KW-1185">Reference proteome</keyword>
<dbReference type="InterPro" id="IPR045518">
    <property type="entry name" value="2EXR"/>
</dbReference>
<evidence type="ECO:0000259" key="1">
    <source>
        <dbReference type="Pfam" id="PF20150"/>
    </source>
</evidence>
<gene>
    <name evidence="2" type="ORF">BTUL_0055g00380</name>
</gene>
<dbReference type="AlphaFoldDB" id="A0A4Z1ES87"/>
<sequence length="345" mass="38922">MQDIRLQKSIAESADTNLPLTIPMFHQFPLLPLEIQSKVWSFAALHSRTIPILTHWIPPDNLDSPTSPSSWDANGLLIDGNYEITRGFYTNPSVDILYFTSHVEDHYLKDYTHWNENEPTGSKERAFLENICFPVEEVMELLMGSSEITKAIRYLAFNLDLPGIGNRILGSEGLCLSRNGDWTGLERVIFCLEGIDGVDNAAQKDDQPEDSKGKGKEITNFDKEEKLRSSAVDPEKEIKLYGIRESFTGPWAGKDNALFKKCMSEYSKFSADYICQSEAWLECFKPTGNLGFGVVSNYISDEERDSGGLEENPFERMCYDGYGSFEKDEANENSVFGCSVVMDED</sequence>
<organism evidence="2 3">
    <name type="scientific">Botrytis tulipae</name>
    <dbReference type="NCBI Taxonomy" id="87230"/>
    <lineage>
        <taxon>Eukaryota</taxon>
        <taxon>Fungi</taxon>
        <taxon>Dikarya</taxon>
        <taxon>Ascomycota</taxon>
        <taxon>Pezizomycotina</taxon>
        <taxon>Leotiomycetes</taxon>
        <taxon>Helotiales</taxon>
        <taxon>Sclerotiniaceae</taxon>
        <taxon>Botrytis</taxon>
    </lineage>
</organism>
<dbReference type="Pfam" id="PF20150">
    <property type="entry name" value="2EXR"/>
    <property type="match status" value="1"/>
</dbReference>
<protein>
    <recommendedName>
        <fullName evidence="1">2EXR domain-containing protein</fullName>
    </recommendedName>
</protein>
<comment type="caution">
    <text evidence="2">The sequence shown here is derived from an EMBL/GenBank/DDBJ whole genome shotgun (WGS) entry which is preliminary data.</text>
</comment>
<evidence type="ECO:0000313" key="3">
    <source>
        <dbReference type="Proteomes" id="UP000297777"/>
    </source>
</evidence>
<proteinExistence type="predicted"/>
<evidence type="ECO:0000313" key="2">
    <source>
        <dbReference type="EMBL" id="TGO14289.1"/>
    </source>
</evidence>
<reference evidence="2 3" key="1">
    <citation type="submission" date="2017-12" db="EMBL/GenBank/DDBJ databases">
        <title>Comparative genomics of Botrytis spp.</title>
        <authorList>
            <person name="Valero-Jimenez C.A."/>
            <person name="Tapia P."/>
            <person name="Veloso J."/>
            <person name="Silva-Moreno E."/>
            <person name="Staats M."/>
            <person name="Valdes J.H."/>
            <person name="Van Kan J.A.L."/>
        </authorList>
    </citation>
    <scope>NUCLEOTIDE SEQUENCE [LARGE SCALE GENOMIC DNA]</scope>
    <source>
        <strain evidence="2 3">Bt9001</strain>
    </source>
</reference>
<feature type="domain" description="2EXR" evidence="1">
    <location>
        <begin position="25"/>
        <end position="58"/>
    </location>
</feature>